<dbReference type="EMBL" id="JBHSAY010000006">
    <property type="protein sequence ID" value="MFC4131155.1"/>
    <property type="molecule type" value="Genomic_DNA"/>
</dbReference>
<proteinExistence type="predicted"/>
<gene>
    <name evidence="1" type="ORF">ACFOZ4_11125</name>
</gene>
<comment type="caution">
    <text evidence="1">The sequence shown here is derived from an EMBL/GenBank/DDBJ whole genome shotgun (WGS) entry which is preliminary data.</text>
</comment>
<reference evidence="2" key="1">
    <citation type="journal article" date="2019" name="Int. J. Syst. Evol. Microbiol.">
        <title>The Global Catalogue of Microorganisms (GCM) 10K type strain sequencing project: providing services to taxonomists for standard genome sequencing and annotation.</title>
        <authorList>
            <consortium name="The Broad Institute Genomics Platform"/>
            <consortium name="The Broad Institute Genome Sequencing Center for Infectious Disease"/>
            <person name="Wu L."/>
            <person name="Ma J."/>
        </authorList>
    </citation>
    <scope>NUCLEOTIDE SEQUENCE [LARGE SCALE GENOMIC DNA]</scope>
    <source>
        <strain evidence="2">CGMCC 4.7289</strain>
    </source>
</reference>
<accession>A0ABV8LK80</accession>
<sequence>MTSQPQDARVLLDGADLCLRAWWPWQSPWWASVSGSRRGRSPMRKRFQDLVRRYEVPKPFDMDTFCASLQEQRGRRILLVPVETESRSPCGLWIGTTDTDYVFYESGTSRLHRNHIVLHELGHMLCDHQGVGPFGEEFLRAAMPNLDPGALQRVLGRSAFTADQEQEAEYFATFVGKVGAITESVRGTFEVPADMAQSLTRLAEGLAEARPKHW</sequence>
<evidence type="ECO:0000313" key="1">
    <source>
        <dbReference type="EMBL" id="MFC4131155.1"/>
    </source>
</evidence>
<dbReference type="Proteomes" id="UP001595816">
    <property type="component" value="Unassembled WGS sequence"/>
</dbReference>
<name>A0ABV8LK80_9ACTN</name>
<evidence type="ECO:0000313" key="2">
    <source>
        <dbReference type="Proteomes" id="UP001595816"/>
    </source>
</evidence>
<dbReference type="RefSeq" id="WP_253754417.1">
    <property type="nucleotide sequence ID" value="NZ_JAMZDZ010000001.1"/>
</dbReference>
<organism evidence="1 2">
    <name type="scientific">Hamadaea flava</name>
    <dbReference type="NCBI Taxonomy" id="1742688"/>
    <lineage>
        <taxon>Bacteria</taxon>
        <taxon>Bacillati</taxon>
        <taxon>Actinomycetota</taxon>
        <taxon>Actinomycetes</taxon>
        <taxon>Micromonosporales</taxon>
        <taxon>Micromonosporaceae</taxon>
        <taxon>Hamadaea</taxon>
    </lineage>
</organism>
<protein>
    <recommendedName>
        <fullName evidence="3">IrrE N-terminal-like domain-containing protein</fullName>
    </recommendedName>
</protein>
<evidence type="ECO:0008006" key="3">
    <source>
        <dbReference type="Google" id="ProtNLM"/>
    </source>
</evidence>
<keyword evidence="2" id="KW-1185">Reference proteome</keyword>